<reference evidence="2 3" key="1">
    <citation type="journal article" date="2013" name="Genome Announc.">
        <title>Genome Sequence of the Extreme Obligate Alkaliphile Bacillus marmarensis Strain DSM 21297.</title>
        <authorList>
            <person name="Wernick D.G."/>
            <person name="Choi K.Y."/>
            <person name="Tat C.A."/>
            <person name="Lafontaine Rivera J.G."/>
            <person name="Liao J.C."/>
        </authorList>
    </citation>
    <scope>NUCLEOTIDE SEQUENCE [LARGE SCALE GENOMIC DNA]</scope>
    <source>
        <strain evidence="2 3">DSM 21297</strain>
    </source>
</reference>
<dbReference type="RefSeq" id="WP_022628152.1">
    <property type="nucleotide sequence ID" value="NZ_ATAE01000027.1"/>
</dbReference>
<sequence length="111" mass="12840">MSIKPIEVQGSFPQSQKTGKLQEQMQQRGQVSQEIIGQQLEAEDRLKRKQVTKTQESEKSKLQKERDQSNKDKKKKNNENDHNQKVANNQSDEVEPNNSHPYKGKFIDFSG</sequence>
<dbReference type="AlphaFoldDB" id="U6SNI1"/>
<evidence type="ECO:0000313" key="3">
    <source>
        <dbReference type="Proteomes" id="UP000017170"/>
    </source>
</evidence>
<name>U6SNI1_9BACI</name>
<organism evidence="2 3">
    <name type="scientific">Alkalihalophilus marmarensis DSM 21297</name>
    <dbReference type="NCBI Taxonomy" id="1188261"/>
    <lineage>
        <taxon>Bacteria</taxon>
        <taxon>Bacillati</taxon>
        <taxon>Bacillota</taxon>
        <taxon>Bacilli</taxon>
        <taxon>Bacillales</taxon>
        <taxon>Bacillaceae</taxon>
        <taxon>Alkalihalophilus</taxon>
    </lineage>
</organism>
<feature type="compositionally biased region" description="Polar residues" evidence="1">
    <location>
        <begin position="11"/>
        <end position="36"/>
    </location>
</feature>
<feature type="compositionally biased region" description="Basic and acidic residues" evidence="1">
    <location>
        <begin position="55"/>
        <end position="84"/>
    </location>
</feature>
<evidence type="ECO:0000313" key="2">
    <source>
        <dbReference type="EMBL" id="ERN53289.1"/>
    </source>
</evidence>
<dbReference type="PATRIC" id="fig|1188261.3.peg.1887"/>
<feature type="region of interest" description="Disordered" evidence="1">
    <location>
        <begin position="1"/>
        <end position="111"/>
    </location>
</feature>
<feature type="compositionally biased region" description="Polar residues" evidence="1">
    <location>
        <begin position="86"/>
        <end position="100"/>
    </location>
</feature>
<evidence type="ECO:0000256" key="1">
    <source>
        <dbReference type="SAM" id="MobiDB-lite"/>
    </source>
</evidence>
<proteinExistence type="predicted"/>
<gene>
    <name evidence="2" type="ORF">A33I_12240</name>
</gene>
<accession>U6SNI1</accession>
<dbReference type="Proteomes" id="UP000017170">
    <property type="component" value="Unassembled WGS sequence"/>
</dbReference>
<dbReference type="EMBL" id="ATAE01000027">
    <property type="protein sequence ID" value="ERN53289.1"/>
    <property type="molecule type" value="Genomic_DNA"/>
</dbReference>
<evidence type="ECO:0008006" key="4">
    <source>
        <dbReference type="Google" id="ProtNLM"/>
    </source>
</evidence>
<protein>
    <recommendedName>
        <fullName evidence="4">RNA polymerase subunit sigma</fullName>
    </recommendedName>
</protein>
<comment type="caution">
    <text evidence="2">The sequence shown here is derived from an EMBL/GenBank/DDBJ whole genome shotgun (WGS) entry which is preliminary data.</text>
</comment>
<keyword evidence="3" id="KW-1185">Reference proteome</keyword>